<evidence type="ECO:0000256" key="1">
    <source>
        <dbReference type="ARBA" id="ARBA00023242"/>
    </source>
</evidence>
<evidence type="ECO:0000313" key="6">
    <source>
        <dbReference type="Proteomes" id="UP000316621"/>
    </source>
</evidence>
<feature type="compositionally biased region" description="Basic and acidic residues" evidence="3">
    <location>
        <begin position="42"/>
        <end position="65"/>
    </location>
</feature>
<reference evidence="5 6" key="1">
    <citation type="journal article" date="2018" name="Science">
        <title>The opium poppy genome and morphinan production.</title>
        <authorList>
            <person name="Guo L."/>
            <person name="Winzer T."/>
            <person name="Yang X."/>
            <person name="Li Y."/>
            <person name="Ning Z."/>
            <person name="He Z."/>
            <person name="Teodor R."/>
            <person name="Lu Y."/>
            <person name="Bowser T.A."/>
            <person name="Graham I.A."/>
            <person name="Ye K."/>
        </authorList>
    </citation>
    <scope>NUCLEOTIDE SEQUENCE [LARGE SCALE GENOMIC DNA]</scope>
    <source>
        <strain evidence="6">cv. HN1</strain>
        <tissue evidence="5">Leaves</tissue>
    </source>
</reference>
<sequence length="231" mass="25501">MDIASGSAKIGTKRDNVETTQGDFLTENPSLITSSKLNKKKKEMEMEKDEMPPEEQRCGKTDGRGWRCKNFRMGHGADAADDTVPKTNRCEKHYSKYAKYSKKRNRKKTSGDGEGAGSGPTEETTGSNRRRKEKVTEEEDHQSLDDTCDFTIVGGDGSAKTGAKRTKIETTSGELKSATGISKPVAELENLDHYKTKCFQVSLELEVAKINVELEKKTAANDEDAKLVISI</sequence>
<feature type="region of interest" description="Disordered" evidence="3">
    <location>
        <begin position="1"/>
        <end position="178"/>
    </location>
</feature>
<dbReference type="PROSITE" id="PS51667">
    <property type="entry name" value="WRC"/>
    <property type="match status" value="1"/>
</dbReference>
<gene>
    <name evidence="5" type="ORF">C5167_040888</name>
</gene>
<protein>
    <recommendedName>
        <fullName evidence="4">WRC domain-containing protein</fullName>
    </recommendedName>
</protein>
<evidence type="ECO:0000313" key="5">
    <source>
        <dbReference type="EMBL" id="RZC47937.1"/>
    </source>
</evidence>
<keyword evidence="6" id="KW-1185">Reference proteome</keyword>
<dbReference type="Gramene" id="RZC47937">
    <property type="protein sequence ID" value="RZC47937"/>
    <property type="gene ID" value="C5167_040888"/>
</dbReference>
<evidence type="ECO:0000256" key="2">
    <source>
        <dbReference type="PROSITE-ProRule" id="PRU01002"/>
    </source>
</evidence>
<name>A0A4Y7IGA6_PAPSO</name>
<dbReference type="Proteomes" id="UP000316621">
    <property type="component" value="Chromosome 1"/>
</dbReference>
<feature type="domain" description="WRC" evidence="4">
    <location>
        <begin position="52"/>
        <end position="107"/>
    </location>
</feature>
<evidence type="ECO:0000259" key="4">
    <source>
        <dbReference type="PROSITE" id="PS51667"/>
    </source>
</evidence>
<accession>A0A4Y7IGA6</accession>
<evidence type="ECO:0000256" key="3">
    <source>
        <dbReference type="SAM" id="MobiDB-lite"/>
    </source>
</evidence>
<organism evidence="5 6">
    <name type="scientific">Papaver somniferum</name>
    <name type="common">Opium poppy</name>
    <dbReference type="NCBI Taxonomy" id="3469"/>
    <lineage>
        <taxon>Eukaryota</taxon>
        <taxon>Viridiplantae</taxon>
        <taxon>Streptophyta</taxon>
        <taxon>Embryophyta</taxon>
        <taxon>Tracheophyta</taxon>
        <taxon>Spermatophyta</taxon>
        <taxon>Magnoliopsida</taxon>
        <taxon>Ranunculales</taxon>
        <taxon>Papaveraceae</taxon>
        <taxon>Papaveroideae</taxon>
        <taxon>Papaver</taxon>
    </lineage>
</organism>
<comment type="caution">
    <text evidence="2">Lacks conserved residue(s) required for the propagation of feature annotation.</text>
</comment>
<dbReference type="EMBL" id="CM010715">
    <property type="protein sequence ID" value="RZC47937.1"/>
    <property type="molecule type" value="Genomic_DNA"/>
</dbReference>
<feature type="compositionally biased region" description="Polar residues" evidence="3">
    <location>
        <begin position="18"/>
        <end position="36"/>
    </location>
</feature>
<dbReference type="AlphaFoldDB" id="A0A4Y7IGA6"/>
<keyword evidence="1" id="KW-0539">Nucleus</keyword>
<proteinExistence type="predicted"/>
<feature type="compositionally biased region" description="Basic residues" evidence="3">
    <location>
        <begin position="95"/>
        <end position="108"/>
    </location>
</feature>
<dbReference type="InterPro" id="IPR014977">
    <property type="entry name" value="WRC_dom"/>
</dbReference>